<organism evidence="2 3">
    <name type="scientific">Maliponia aquimaris</name>
    <dbReference type="NCBI Taxonomy" id="1673631"/>
    <lineage>
        <taxon>Bacteria</taxon>
        <taxon>Pseudomonadati</taxon>
        <taxon>Pseudomonadota</taxon>
        <taxon>Alphaproteobacteria</taxon>
        <taxon>Rhodobacterales</taxon>
        <taxon>Paracoccaceae</taxon>
        <taxon>Maliponia</taxon>
    </lineage>
</organism>
<reference evidence="2 3" key="1">
    <citation type="submission" date="2017-05" db="EMBL/GenBank/DDBJ databases">
        <authorList>
            <person name="Song R."/>
            <person name="Chenine A.L."/>
            <person name="Ruprecht R.M."/>
        </authorList>
    </citation>
    <scope>NUCLEOTIDE SEQUENCE [LARGE SCALE GENOMIC DNA]</scope>
    <source>
        <strain evidence="2 3">CECT 8898</strain>
    </source>
</reference>
<keyword evidence="3" id="KW-1185">Reference proteome</keyword>
<accession>A0A238KU05</accession>
<dbReference type="RefSeq" id="WP_176445198.1">
    <property type="nucleotide sequence ID" value="NZ_FXYF01000009.1"/>
</dbReference>
<protein>
    <recommendedName>
        <fullName evidence="1">DUF4166 domain-containing protein</fullName>
    </recommendedName>
</protein>
<dbReference type="Proteomes" id="UP000207598">
    <property type="component" value="Unassembled WGS sequence"/>
</dbReference>
<gene>
    <name evidence="2" type="ORF">MAA8898_03350</name>
</gene>
<dbReference type="AlphaFoldDB" id="A0A238KU05"/>
<proteinExistence type="predicted"/>
<feature type="domain" description="DUF4166" evidence="1">
    <location>
        <begin position="26"/>
        <end position="170"/>
    </location>
</feature>
<sequence length="177" mass="18667">MTPYAQLLGAALADLPGPCRALHGGFGRFQGRITVLAAPLAPLRLLARLAGLPGAVTDAPLVFETAPEGGGARWTRRIGAHVMASHQTAMPDGTLAERLGPLTLAAWLRPGPQGLALETAWVRVLGLPLPRLLWPRVTAREWAEGGRYRFDISIALPLGGPRLIAYSGHLDTGPPGV</sequence>
<name>A0A238KU05_9RHOB</name>
<dbReference type="Pfam" id="PF13761">
    <property type="entry name" value="DUF4166"/>
    <property type="match status" value="1"/>
</dbReference>
<evidence type="ECO:0000313" key="2">
    <source>
        <dbReference type="EMBL" id="SMX46178.1"/>
    </source>
</evidence>
<dbReference type="EMBL" id="FXYF01000009">
    <property type="protein sequence ID" value="SMX46178.1"/>
    <property type="molecule type" value="Genomic_DNA"/>
</dbReference>
<evidence type="ECO:0000259" key="1">
    <source>
        <dbReference type="Pfam" id="PF13761"/>
    </source>
</evidence>
<evidence type="ECO:0000313" key="3">
    <source>
        <dbReference type="Proteomes" id="UP000207598"/>
    </source>
</evidence>
<dbReference type="InterPro" id="IPR025311">
    <property type="entry name" value="DUF4166"/>
</dbReference>